<sequence>MLLLLPPSLQHQHQHISLRSMGVLKAVFNHKIVVLVVRRDVQRHSTRNHVCSSARSVVPSVCVFLLEPMATRRYAPATTTGRPKGEDPNALESSNSHNLTFLSIYLKTKSSVYTAYVFQSILQMDLQII</sequence>
<name>A0A3Q0FEG4_VIGRR</name>
<keyword evidence="1" id="KW-1185">Reference proteome</keyword>
<evidence type="ECO:0000313" key="1">
    <source>
        <dbReference type="Proteomes" id="UP000087766"/>
    </source>
</evidence>
<dbReference type="OrthoDB" id="1915803at2759"/>
<organism evidence="1 2">
    <name type="scientific">Vigna radiata var. radiata</name>
    <name type="common">Mung bean</name>
    <name type="synonym">Phaseolus aureus</name>
    <dbReference type="NCBI Taxonomy" id="3916"/>
    <lineage>
        <taxon>Eukaryota</taxon>
        <taxon>Viridiplantae</taxon>
        <taxon>Streptophyta</taxon>
        <taxon>Embryophyta</taxon>
        <taxon>Tracheophyta</taxon>
        <taxon>Spermatophyta</taxon>
        <taxon>Magnoliopsida</taxon>
        <taxon>eudicotyledons</taxon>
        <taxon>Gunneridae</taxon>
        <taxon>Pentapetalae</taxon>
        <taxon>rosids</taxon>
        <taxon>fabids</taxon>
        <taxon>Fabales</taxon>
        <taxon>Fabaceae</taxon>
        <taxon>Papilionoideae</taxon>
        <taxon>50 kb inversion clade</taxon>
        <taxon>NPAAA clade</taxon>
        <taxon>indigoferoid/millettioid clade</taxon>
        <taxon>Phaseoleae</taxon>
        <taxon>Vigna</taxon>
    </lineage>
</organism>
<gene>
    <name evidence="2" type="primary">LOC106771576</name>
</gene>
<dbReference type="RefSeq" id="XP_022640737.1">
    <property type="nucleotide sequence ID" value="XM_022785016.1"/>
</dbReference>
<protein>
    <submittedName>
        <fullName evidence="2">Uncharacterized protein LOC106771576 isoform X2</fullName>
    </submittedName>
</protein>
<accession>A0A3Q0FEG4</accession>
<reference evidence="1" key="1">
    <citation type="journal article" date="2014" name="Nat. Commun.">
        <title>Genome sequence of mungbean and insights into evolution within Vigna species.</title>
        <authorList>
            <person name="Kang Y.J."/>
            <person name="Kim S.K."/>
            <person name="Kim M.Y."/>
            <person name="Lestari P."/>
            <person name="Kim K.H."/>
            <person name="Ha B.K."/>
            <person name="Jun T.H."/>
            <person name="Hwang W.J."/>
            <person name="Lee T."/>
            <person name="Lee J."/>
            <person name="Shim S."/>
            <person name="Yoon M.Y."/>
            <person name="Jang Y.E."/>
            <person name="Han K.S."/>
            <person name="Taeprayoon P."/>
            <person name="Yoon N."/>
            <person name="Somta P."/>
            <person name="Tanya P."/>
            <person name="Kim K.S."/>
            <person name="Gwag J.G."/>
            <person name="Moon J.K."/>
            <person name="Lee Y.H."/>
            <person name="Park B.S."/>
            <person name="Bombarely A."/>
            <person name="Doyle J.J."/>
            <person name="Jackson S.A."/>
            <person name="Schafleitner R."/>
            <person name="Srinives P."/>
            <person name="Varshney R.K."/>
            <person name="Lee S.H."/>
        </authorList>
    </citation>
    <scope>NUCLEOTIDE SEQUENCE [LARGE SCALE GENOMIC DNA]</scope>
    <source>
        <strain evidence="1">cv. VC1973A</strain>
    </source>
</reference>
<evidence type="ECO:0000313" key="2">
    <source>
        <dbReference type="RefSeq" id="XP_022640737.1"/>
    </source>
</evidence>
<reference evidence="2" key="2">
    <citation type="submission" date="2025-08" db="UniProtKB">
        <authorList>
            <consortium name="RefSeq"/>
        </authorList>
    </citation>
    <scope>IDENTIFICATION</scope>
    <source>
        <tissue evidence="2">Leaf</tissue>
    </source>
</reference>
<dbReference type="Proteomes" id="UP000087766">
    <property type="component" value="Chromosome 8"/>
</dbReference>
<dbReference type="AlphaFoldDB" id="A0A3Q0FEG4"/>
<dbReference type="GeneID" id="106771576"/>
<proteinExistence type="predicted"/>